<accession>A0A150PGA6</accession>
<proteinExistence type="predicted"/>
<dbReference type="EMBL" id="JELX01002647">
    <property type="protein sequence ID" value="KYF54716.1"/>
    <property type="molecule type" value="Genomic_DNA"/>
</dbReference>
<dbReference type="Proteomes" id="UP000075604">
    <property type="component" value="Unassembled WGS sequence"/>
</dbReference>
<dbReference type="Pfam" id="PF12256">
    <property type="entry name" value="TcdB_toxin_midN"/>
    <property type="match status" value="1"/>
</dbReference>
<dbReference type="SUPFAM" id="SSF69318">
    <property type="entry name" value="Integrin alpha N-terminal domain"/>
    <property type="match status" value="1"/>
</dbReference>
<reference evidence="7 8" key="1">
    <citation type="submission" date="2014-02" db="EMBL/GenBank/DDBJ databases">
        <title>The small core and large imbalanced accessory genome model reveals a collaborative survival strategy of Sorangium cellulosum strains in nature.</title>
        <authorList>
            <person name="Han K."/>
            <person name="Peng R."/>
            <person name="Blom J."/>
            <person name="Li Y.-Z."/>
        </authorList>
    </citation>
    <scope>NUCLEOTIDE SEQUENCE [LARGE SCALE GENOMIC DNA]</scope>
    <source>
        <strain evidence="7 8">So0157-18</strain>
    </source>
</reference>
<dbReference type="InterPro" id="IPR022385">
    <property type="entry name" value="Rhs_assc_core"/>
</dbReference>
<name>A0A150PGA6_SORCE</name>
<dbReference type="InterPro" id="IPR003284">
    <property type="entry name" value="Sal_SpvB"/>
</dbReference>
<dbReference type="Gene3D" id="2.60.220.30">
    <property type="match status" value="1"/>
</dbReference>
<dbReference type="InterPro" id="IPR022045">
    <property type="entry name" value="TcdB_toxin_mid/N"/>
</dbReference>
<dbReference type="Gene3D" id="2.180.10.10">
    <property type="entry name" value="RHS repeat-associated core"/>
    <property type="match status" value="2"/>
</dbReference>
<evidence type="ECO:0000256" key="5">
    <source>
        <dbReference type="SAM" id="SignalP"/>
    </source>
</evidence>
<dbReference type="InterPro" id="IPR028994">
    <property type="entry name" value="Integrin_alpha_N"/>
</dbReference>
<evidence type="ECO:0000256" key="4">
    <source>
        <dbReference type="SAM" id="MobiDB-lite"/>
    </source>
</evidence>
<dbReference type="NCBIfam" id="TIGR03696">
    <property type="entry name" value="Rhs_assc_core"/>
    <property type="match status" value="1"/>
</dbReference>
<evidence type="ECO:0000259" key="6">
    <source>
        <dbReference type="Pfam" id="PF12256"/>
    </source>
</evidence>
<sequence length="3615" mass="387928">MLNVIGRSKKARTTSFVLIQALALAGPLAALAATSSRAPSARASAAEPSLPLDEALHEIESARAGMPGAAAPQGVERGAATALPDSGDATTVAAVASAQWLNAPANADPRAAWALFDGDARTTLSSPSGVPVRVEVRFAEPTWIHQVSGFGRTRGALTITVDGAAGERVLEGVEQRALEISGTLGPLRMPLPVLAERAVVEWLPGDESGLAELAFWGARDPVGVLPEAHWADRVTSNGFPGAPVFSSDRATARVGEAGEGAQTFEVDVFAEPRSLARAFLLYELEGASHWSGVPRSINGAAERASAALAPASAKSGLQVEEINPAWLKQGVNQVAFGAPRSSVEQGSVSTYRVSHVRVVGIPHGGSYAAASPAALSSIAGRPPSAQATQLGTAAFAGPSAPHTLGFRLIEPSDGKLIAIAGGGKERLEIPLRGLSPGWHQWDAAGVFGTLDAVRFSFHGGKEKSSPIGDLRVAASALPAQARPELRIAYPLHGECEQGRAYVRGFVHGAGAAVTGVSVDGRALTPAELGGDGAFELSVPEARGGAAWSVQLRATLADGSTVDRKVELGPCLDESALAAAPDGLTPDVGAPYGEWVTPEEAKTLHYAGATLEIPAGAVSEPVRITIRPLTRDQASPPGRGLVNVVPGSGSFRFGPAGLRFNRPVRLTLPFDREGMPPAATMRSISTLYFDEQVGLWRAIPKVADASGGVMVSETEHFTEFMNATLPAPDAPGPKNTLPGEMNGIELGSPSAGVDLIEPPSANPRRTANLSYPLRVPPGRSGLDPDLALTYSSARGNGWLGIGWDLEISSIQHDTRFGVPDYDGTKIQNDHPGSVAGSVRYALDGAQLTAVGPAAGGMRYERRVEGAFQRILRLPTGEPGVVYWEVTDKNGVKSVYGKTANARLADPNDASRIFKWNLEYAEDRFGNRIVFKYFHDEQTMSGVSMPQIYPKKICYGAITSADEVDCDGTYNVSFVLDAAETRPDRTVDARAGFPIKTARRLESVEVAFGDTIVRSYDLRYTLGAFQKTLLEEVGSLGTDGSELYKHDFEYEERPPAPFAEPKIWGTLKSGSGLRTEFGLSRTKGSSVGGGGGVGVNFAVISANASLGGSSGHSRVRRSLLDVSGDGMLDLLNGASSSVNTAPHLLPPFDHLSYKAIPGVGENSLGYTDTGGWTAGAGISVLGGALGLGGSLAHTEAEERHILSDINGDGFVDQVWVSDGAIKVRKGAKDRFEGEETFGAYDESMIAFANADRLENQKSSFFLVDPLARWRAPFAGTVQIGGAIQKGAAGGDGVTVSILKNDALPPIWTRTFAGDDLAPCVPTAGNTCNDSTPLQEALSVGDDLYFRVSAVDDPRKDLVQWSPEIAYQGIPASRVDDREVYGSFVYRTSLADDFRLVGMPKRPWIPNAPGEVSVLGGGTKLSTSDDVELNVYKVPSTAAQWNDAQLVASTPLAASFEGAYQVTGTGIRVDTGDLLYFELKSDSPVDPERVGWAPVVEYTRYSRPDPEAEAYVEGAVLGCGPSEEDPETIVCDIENDPTPEDPVPVSFIVHQPEVNVAVFMWQAGAPTTPVTAESSTSAGTFMKGVTSHPVCALVQGVNKLFSKACLGPTATGPVALPAPVGITPGEPIYFTLISKSPLTRVGATPGDGQVYWDPTTGGDLAPVNVRWLDPSFGDTEAPAPTHDMMAGGYHRWSFGDYRSDQTFSEPALQHANVSNDTSPFFFATISRAGVAGGAGPVYSTRGQGSFVGRGLFSPGRTKAGRGFSGSAGIEALRLSDTWSYGLNANFYNLDMGIGAADTTGEVDFLDMNGDNLPDLVTRNGVLFNTGGGFTSKRAYGFDEFREVDQESMRFKASMALGGSDEKDQAIPDTDTRGRTRAVMSTSFSVGLDYAVSSAKTELLDINQDGLPDRVSFSPEGGDPVVRLNTGYGLTAPIAWSNPDWMANGFGLREDVLNTINVMDVETGPNAARYEDTGSLSAGVSVGASFSVGLFGGGGHVGAGYVYSINRQAVDFIDVNGDGMLDHVSRLPYDPQLRVKLNLGDRFDAEQTWELPPWPGDVEDALATVGSKILETFDATKRNQEALTFSSSRDYSATFDAEICYFFVCGSVYGFYNDTAGGSDVAWRDVNGDGLVDHVAKVDGQADVWVKLNQLGRANLLKAVNRPFDGRFELEYERYGNEVGDEAEPSVDLPGNSYALVSIVSMDGRGQTLGQTLDYTAPAGGAARAQTGKYDRAEREDYGSSIVTLTRGVKDSEGEWVDGSGDGSQIETHYFNQDYYRRGLVHQTIERGVSASGDPIPYTRQTFTYEDPTPGGASVQDKPDPIVGSFFPAETHRTTEWFEGEATAQKSTAEQRTWSFDHGGIDTLFLSADEGTADDLFYKVEYDTRGFAYSSPNELYLAQPNRVVARSGSASGAVLRDRRATYHPTTGALETFSQHVTGGGIPGSTATYNDAASTVAIERDELGNIHKVTDPNDYELTYLYDETGIYRTSVTDSFGYTSTSSPNYLFGAVEITTDLNGHGTRYKYDAFGRLVAVWGPNDFVEDTVAQEGVVPTMRAVYGLQPGASAAPFWAVMGHKDVSRNAPTAPPHLHDYVETVTFIDGFDRVIQTKKDLEKDFGDHTEVGMMVSGHIEFDERGRRKEQGQPVFSTEAATALVNVPDSDDLSTTWEYDALGRVTKLTTPSDHEDIGQDFVETHTTYGFGLDQEGVLRFRTTVTEPDDGMTLQHRDVMDRVVEMIERANPADGTPIVTQYRYNPVSDLVQVEDAHGNVTTAAFDTLGRMVSLNSADAGLIEFEYDLVGNLREKQTAKLRASSQRITYQYDYNRLRQVTYPTSTPRVYTYGGPSLAGDANGNVAARLMTETSEAGERTFRYDRQGNRVQLQVTFPRLREPHRGPYRYQVEHQFDSFGRVLRILFPDLRVGTNPDQMPLGDPSREVLSYSYDAGGNLKSILGLNTQINEQHPDESPNTIYLAHIGYDEFGQRVRLIAGNFIETTYQYKPRTRRLANVNADHRDPFLRQQNQPARPFQRLDYTYDEAGNVTELRNDAPFDNLMNGSVLVGNLKHTYQYDALDRLTQAAGVVQARSHERYRYTQAFEYDDIHNITNKTNQSLRQVPDSSPLDGQDGEVDGWRIDHVIPEQTYDANYSYAGPRPHAMTRTSELLHAESQRYDRNYQYDASGNQLTWTFRGATREIVWNEEDLASEIKLFGQTRSRNLYDGEGQRAISKHDVVGQEETAYISQDLTIRDGRYLTKHVYAGDTQLASKMDSAWLNYPPTLYFHTDHLSSTQYSSNEEQTLIQHNEYFPSGELWRDETDSRYELARRYTFSGKELDVGTGLYYFGARYYDPRMSAWLSPDPVLARYMAGQVNGGVFRPVNLGLYTYTWNNPVVLVDPDGRAPGDPWWKRAGLQALGVAYGTVQAITPGGFVADVAGPPSQDPDFLTGKAAGNIVTGVVQVGQGVILAGGGGAATVGTGGAALLTGVPEAAVVAGGVLIVQGYGTVQAGVASLSAAMSGSGSGSGGPAAAPAPASPAPTGGPNAAKKFTPEQQALVDMAKKDKAAGGITPADMEAYKQLNAEAGAKGFTTPGAVRGPEAHPLRSPSSTPGPGQKPHGHVGPVDHIPVK</sequence>
<feature type="domain" description="Insecticide toxin TcdB middle/N-terminal" evidence="6">
    <location>
        <begin position="2117"/>
        <end position="2214"/>
    </location>
</feature>
<dbReference type="PANTHER" id="PTHR32305:SF15">
    <property type="entry name" value="PROTEIN RHSA-RELATED"/>
    <property type="match status" value="1"/>
</dbReference>
<comment type="subcellular location">
    <subcellularLocation>
        <location evidence="1">Secreted</location>
    </subcellularLocation>
</comment>
<feature type="region of interest" description="Disordered" evidence="4">
    <location>
        <begin position="3573"/>
        <end position="3615"/>
    </location>
</feature>
<keyword evidence="2" id="KW-0964">Secreted</keyword>
<evidence type="ECO:0000313" key="7">
    <source>
        <dbReference type="EMBL" id="KYF54716.1"/>
    </source>
</evidence>
<dbReference type="PANTHER" id="PTHR32305">
    <property type="match status" value="1"/>
</dbReference>
<comment type="caution">
    <text evidence="7">The sequence shown here is derived from an EMBL/GenBank/DDBJ whole genome shotgun (WGS) entry which is preliminary data.</text>
</comment>
<feature type="signal peptide" evidence="5">
    <location>
        <begin position="1"/>
        <end position="32"/>
    </location>
</feature>
<evidence type="ECO:0000256" key="1">
    <source>
        <dbReference type="ARBA" id="ARBA00004613"/>
    </source>
</evidence>
<evidence type="ECO:0000313" key="8">
    <source>
        <dbReference type="Proteomes" id="UP000075604"/>
    </source>
</evidence>
<feature type="compositionally biased region" description="Low complexity" evidence="4">
    <location>
        <begin position="3514"/>
        <end position="3532"/>
    </location>
</feature>
<dbReference type="Pfam" id="PF03534">
    <property type="entry name" value="SpvB"/>
    <property type="match status" value="1"/>
</dbReference>
<keyword evidence="3" id="KW-0843">Virulence</keyword>
<protein>
    <recommendedName>
        <fullName evidence="6">Insecticide toxin TcdB middle/N-terminal domain-containing protein</fullName>
    </recommendedName>
</protein>
<gene>
    <name evidence="7" type="ORF">BE04_07055</name>
</gene>
<organism evidence="7 8">
    <name type="scientific">Sorangium cellulosum</name>
    <name type="common">Polyangium cellulosum</name>
    <dbReference type="NCBI Taxonomy" id="56"/>
    <lineage>
        <taxon>Bacteria</taxon>
        <taxon>Pseudomonadati</taxon>
        <taxon>Myxococcota</taxon>
        <taxon>Polyangia</taxon>
        <taxon>Polyangiales</taxon>
        <taxon>Polyangiaceae</taxon>
        <taxon>Sorangium</taxon>
    </lineage>
</organism>
<keyword evidence="5" id="KW-0732">Signal</keyword>
<feature type="chain" id="PRO_5007565559" description="Insecticide toxin TcdB middle/N-terminal domain-containing protein" evidence="5">
    <location>
        <begin position="33"/>
        <end position="3615"/>
    </location>
</feature>
<dbReference type="GO" id="GO:0005576">
    <property type="term" value="C:extracellular region"/>
    <property type="evidence" value="ECO:0007669"/>
    <property type="project" value="UniProtKB-SubCell"/>
</dbReference>
<dbReference type="InterPro" id="IPR050708">
    <property type="entry name" value="T6SS_VgrG/RHS"/>
</dbReference>
<dbReference type="GO" id="GO:0005737">
    <property type="term" value="C:cytoplasm"/>
    <property type="evidence" value="ECO:0007669"/>
    <property type="project" value="InterPro"/>
</dbReference>
<evidence type="ECO:0000256" key="3">
    <source>
        <dbReference type="ARBA" id="ARBA00023026"/>
    </source>
</evidence>
<evidence type="ECO:0000256" key="2">
    <source>
        <dbReference type="ARBA" id="ARBA00022525"/>
    </source>
</evidence>
<feature type="region of interest" description="Disordered" evidence="4">
    <location>
        <begin position="3503"/>
        <end position="3533"/>
    </location>
</feature>